<dbReference type="EMBL" id="KN822194">
    <property type="protein sequence ID" value="KIM52962.1"/>
    <property type="molecule type" value="Genomic_DNA"/>
</dbReference>
<name>A0A0C2ZJT1_9AGAM</name>
<dbReference type="Proteomes" id="UP000053989">
    <property type="component" value="Unassembled WGS sequence"/>
</dbReference>
<dbReference type="AlphaFoldDB" id="A0A0C2ZJT1"/>
<dbReference type="HOGENOM" id="CLU_070382_0_0_1"/>
<reference evidence="3" key="2">
    <citation type="submission" date="2015-01" db="EMBL/GenBank/DDBJ databases">
        <title>Evolutionary Origins and Diversification of the Mycorrhizal Mutualists.</title>
        <authorList>
            <consortium name="DOE Joint Genome Institute"/>
            <consortium name="Mycorrhizal Genomics Consortium"/>
            <person name="Kohler A."/>
            <person name="Kuo A."/>
            <person name="Nagy L.G."/>
            <person name="Floudas D."/>
            <person name="Copeland A."/>
            <person name="Barry K.W."/>
            <person name="Cichocki N."/>
            <person name="Veneault-Fourrey C."/>
            <person name="LaButti K."/>
            <person name="Lindquist E.A."/>
            <person name="Lipzen A."/>
            <person name="Lundell T."/>
            <person name="Morin E."/>
            <person name="Murat C."/>
            <person name="Riley R."/>
            <person name="Ohm R."/>
            <person name="Sun H."/>
            <person name="Tunlid A."/>
            <person name="Henrissat B."/>
            <person name="Grigoriev I.V."/>
            <person name="Hibbett D.S."/>
            <person name="Martin F."/>
        </authorList>
    </citation>
    <scope>NUCLEOTIDE SEQUENCE [LARGE SCALE GENOMIC DNA]</scope>
    <source>
        <strain evidence="3">Foug A</strain>
    </source>
</reference>
<organism evidence="2 3">
    <name type="scientific">Scleroderma citrinum Foug A</name>
    <dbReference type="NCBI Taxonomy" id="1036808"/>
    <lineage>
        <taxon>Eukaryota</taxon>
        <taxon>Fungi</taxon>
        <taxon>Dikarya</taxon>
        <taxon>Basidiomycota</taxon>
        <taxon>Agaricomycotina</taxon>
        <taxon>Agaricomycetes</taxon>
        <taxon>Agaricomycetidae</taxon>
        <taxon>Boletales</taxon>
        <taxon>Sclerodermatineae</taxon>
        <taxon>Sclerodermataceae</taxon>
        <taxon>Scleroderma</taxon>
    </lineage>
</organism>
<protein>
    <recommendedName>
        <fullName evidence="1">DUF7330 domain-containing protein</fullName>
    </recommendedName>
</protein>
<dbReference type="OrthoDB" id="5289249at2759"/>
<keyword evidence="3" id="KW-1185">Reference proteome</keyword>
<dbReference type="InterPro" id="IPR055754">
    <property type="entry name" value="DUF7330"/>
</dbReference>
<evidence type="ECO:0000313" key="3">
    <source>
        <dbReference type="Proteomes" id="UP000053989"/>
    </source>
</evidence>
<feature type="domain" description="DUF7330" evidence="1">
    <location>
        <begin position="51"/>
        <end position="236"/>
    </location>
</feature>
<reference evidence="2 3" key="1">
    <citation type="submission" date="2014-04" db="EMBL/GenBank/DDBJ databases">
        <authorList>
            <consortium name="DOE Joint Genome Institute"/>
            <person name="Kuo A."/>
            <person name="Kohler A."/>
            <person name="Nagy L.G."/>
            <person name="Floudas D."/>
            <person name="Copeland A."/>
            <person name="Barry K.W."/>
            <person name="Cichocki N."/>
            <person name="Veneault-Fourrey C."/>
            <person name="LaButti K."/>
            <person name="Lindquist E.A."/>
            <person name="Lipzen A."/>
            <person name="Lundell T."/>
            <person name="Morin E."/>
            <person name="Murat C."/>
            <person name="Sun H."/>
            <person name="Tunlid A."/>
            <person name="Henrissat B."/>
            <person name="Grigoriev I.V."/>
            <person name="Hibbett D.S."/>
            <person name="Martin F."/>
            <person name="Nordberg H.P."/>
            <person name="Cantor M.N."/>
            <person name="Hua S.X."/>
        </authorList>
    </citation>
    <scope>NUCLEOTIDE SEQUENCE [LARGE SCALE GENOMIC DNA]</scope>
    <source>
        <strain evidence="2 3">Foug A</strain>
    </source>
</reference>
<dbReference type="Pfam" id="PF24016">
    <property type="entry name" value="DUF7330"/>
    <property type="match status" value="1"/>
</dbReference>
<sequence>MCVQDKSQSDCPPAYSTHCPQDTHLPTSNPASSSTVAATNVLTKPCLQPTNFVYVNQWHSIKSTYIVDPSLQIPNMFLPLIKDKEKRKNSVLIQASAVDVDLWLVGHKNSEKGPEPVGKRTLITLTSHDAQHAIDNIAPFWLSVSAVSGCVTVLLPRSFHGPIALKFMGQERGVSDEILKNSTWQLTTMPHTRMFFVGDYSAVPGFGFDSATEWAGDQLNVDVERHGWVRVQYVDEPEPEPEPEPLVAPKHGFFNRLFCN</sequence>
<gene>
    <name evidence="2" type="ORF">SCLCIDRAFT_139989</name>
</gene>
<evidence type="ECO:0000259" key="1">
    <source>
        <dbReference type="Pfam" id="PF24016"/>
    </source>
</evidence>
<accession>A0A0C2ZJT1</accession>
<proteinExistence type="predicted"/>
<dbReference type="InParanoid" id="A0A0C2ZJT1"/>
<dbReference type="STRING" id="1036808.A0A0C2ZJT1"/>
<evidence type="ECO:0000313" key="2">
    <source>
        <dbReference type="EMBL" id="KIM52962.1"/>
    </source>
</evidence>